<gene>
    <name evidence="1" type="ORF">ACEZ3G_02235</name>
</gene>
<reference evidence="1" key="1">
    <citation type="submission" date="2024-09" db="EMBL/GenBank/DDBJ databases">
        <authorList>
            <person name="Liu J."/>
        </authorList>
    </citation>
    <scope>NUCLEOTIDE SEQUENCE</scope>
    <source>
        <strain evidence="1">NBU2967</strain>
    </source>
</reference>
<evidence type="ECO:0000313" key="2">
    <source>
        <dbReference type="Proteomes" id="UP001595191"/>
    </source>
</evidence>
<proteinExistence type="predicted"/>
<keyword evidence="2" id="KW-1185">Reference proteome</keyword>
<evidence type="ECO:0000313" key="1">
    <source>
        <dbReference type="EMBL" id="MFH6602280.1"/>
    </source>
</evidence>
<accession>A0ACC7LFT3</accession>
<dbReference type="EMBL" id="JBHFPV010000001">
    <property type="protein sequence ID" value="MFH6602280.1"/>
    <property type="molecule type" value="Genomic_DNA"/>
</dbReference>
<protein>
    <submittedName>
        <fullName evidence="1">DUF4136 domain-containing protein</fullName>
    </submittedName>
</protein>
<sequence>MQNLLRVIFLVLFISCNAIKVNYDYDKETEFSNYNTYNYYSEIETGLGELDEKRLFKALDIALQSKGLVFSEEPDFLINIEGRSFQMPKNTSVGVGVGGTGRNVGGGVSVGIPLGSSKLERQIVFDFVDAKKDQLFWQAVSTSALKENLPPLVREQKLQEMVGKVLSKYPPKKRK</sequence>
<comment type="caution">
    <text evidence="1">The sequence shown here is derived from an EMBL/GenBank/DDBJ whole genome shotgun (WGS) entry which is preliminary data.</text>
</comment>
<organism evidence="1 2">
    <name type="scientific">Meishania litoralis</name>
    <dbReference type="NCBI Taxonomy" id="3434685"/>
    <lineage>
        <taxon>Bacteria</taxon>
        <taxon>Pseudomonadati</taxon>
        <taxon>Bacteroidota</taxon>
        <taxon>Flavobacteriia</taxon>
        <taxon>Flavobacteriales</taxon>
        <taxon>Flavobacteriaceae</taxon>
        <taxon>Meishania</taxon>
    </lineage>
</organism>
<name>A0ACC7LFT3_9FLAO</name>
<dbReference type="Proteomes" id="UP001595191">
    <property type="component" value="Unassembled WGS sequence"/>
</dbReference>